<dbReference type="Gene3D" id="3.40.50.2300">
    <property type="match status" value="1"/>
</dbReference>
<dbReference type="AlphaFoldDB" id="A0A383EML6"/>
<organism evidence="2">
    <name type="scientific">marine metagenome</name>
    <dbReference type="NCBI Taxonomy" id="408172"/>
    <lineage>
        <taxon>unclassified sequences</taxon>
        <taxon>metagenomes</taxon>
        <taxon>ecological metagenomes</taxon>
    </lineage>
</organism>
<dbReference type="SUPFAM" id="SSF52172">
    <property type="entry name" value="CheY-like"/>
    <property type="match status" value="1"/>
</dbReference>
<gene>
    <name evidence="2" type="ORF">METZ01_LOCUS510960</name>
</gene>
<reference evidence="2" key="1">
    <citation type="submission" date="2018-05" db="EMBL/GenBank/DDBJ databases">
        <authorList>
            <person name="Lanie J.A."/>
            <person name="Ng W.-L."/>
            <person name="Kazmierczak K.M."/>
            <person name="Andrzejewski T.M."/>
            <person name="Davidsen T.M."/>
            <person name="Wayne K.J."/>
            <person name="Tettelin H."/>
            <person name="Glass J.I."/>
            <person name="Rusch D."/>
            <person name="Podicherti R."/>
            <person name="Tsui H.-C.T."/>
            <person name="Winkler M.E."/>
        </authorList>
    </citation>
    <scope>NUCLEOTIDE SEQUENCE</scope>
</reference>
<sequence length="64" mass="6909">MRKTATASDTQVLMVDDDPKLCGLVQDYLEPLGYAVDAVHTGPEGVEAVKSGDYWAVILDVMLP</sequence>
<dbReference type="PROSITE" id="PS50110">
    <property type="entry name" value="RESPONSE_REGULATORY"/>
    <property type="match status" value="1"/>
</dbReference>
<protein>
    <recommendedName>
        <fullName evidence="1">Response regulatory domain-containing protein</fullName>
    </recommendedName>
</protein>
<dbReference type="InterPro" id="IPR001789">
    <property type="entry name" value="Sig_transdc_resp-reg_receiver"/>
</dbReference>
<proteinExistence type="predicted"/>
<feature type="non-terminal residue" evidence="2">
    <location>
        <position position="64"/>
    </location>
</feature>
<dbReference type="EMBL" id="UINC01227292">
    <property type="protein sequence ID" value="SVE58106.1"/>
    <property type="molecule type" value="Genomic_DNA"/>
</dbReference>
<accession>A0A383EML6</accession>
<name>A0A383EML6_9ZZZZ</name>
<dbReference type="InterPro" id="IPR011006">
    <property type="entry name" value="CheY-like_superfamily"/>
</dbReference>
<evidence type="ECO:0000313" key="2">
    <source>
        <dbReference type="EMBL" id="SVE58106.1"/>
    </source>
</evidence>
<feature type="domain" description="Response regulatory" evidence="1">
    <location>
        <begin position="11"/>
        <end position="64"/>
    </location>
</feature>
<dbReference type="GO" id="GO:0000160">
    <property type="term" value="P:phosphorelay signal transduction system"/>
    <property type="evidence" value="ECO:0007669"/>
    <property type="project" value="InterPro"/>
</dbReference>
<evidence type="ECO:0000259" key="1">
    <source>
        <dbReference type="PROSITE" id="PS50110"/>
    </source>
</evidence>
<dbReference type="Pfam" id="PF00072">
    <property type="entry name" value="Response_reg"/>
    <property type="match status" value="1"/>
</dbReference>